<evidence type="ECO:0000313" key="2">
    <source>
        <dbReference type="Proteomes" id="UP000236664"/>
    </source>
</evidence>
<dbReference type="Proteomes" id="UP000236664">
    <property type="component" value="Unassembled WGS sequence"/>
</dbReference>
<proteinExistence type="predicted"/>
<reference evidence="1 2" key="1">
    <citation type="submission" date="2017-06" db="EMBL/GenBank/DDBJ databases">
        <title>Genome of Fusarium nygamai isolate CS10214.</title>
        <authorList>
            <person name="Gardiner D.M."/>
            <person name="Obanor F."/>
            <person name="Kazan K."/>
        </authorList>
    </citation>
    <scope>NUCLEOTIDE SEQUENCE [LARGE SCALE GENOMIC DNA]</scope>
    <source>
        <strain evidence="1 2">CS10214</strain>
    </source>
</reference>
<organism evidence="1 2">
    <name type="scientific">Gibberella nygamai</name>
    <name type="common">Bean root rot disease fungus</name>
    <name type="synonym">Fusarium nygamai</name>
    <dbReference type="NCBI Taxonomy" id="42673"/>
    <lineage>
        <taxon>Eukaryota</taxon>
        <taxon>Fungi</taxon>
        <taxon>Dikarya</taxon>
        <taxon>Ascomycota</taxon>
        <taxon>Pezizomycotina</taxon>
        <taxon>Sordariomycetes</taxon>
        <taxon>Hypocreomycetidae</taxon>
        <taxon>Hypocreales</taxon>
        <taxon>Nectriaceae</taxon>
        <taxon>Fusarium</taxon>
        <taxon>Fusarium fujikuroi species complex</taxon>
    </lineage>
</organism>
<name>A0A2K0UQ35_GIBNY</name>
<sequence length="59" mass="6348">MPLTRSKTRANSSTARQSQQALSQVKNAFSQKPKIVLSFVSEIGFVANLSRGLVLAATL</sequence>
<dbReference type="EMBL" id="MTQA01000410">
    <property type="protein sequence ID" value="PNP59868.1"/>
    <property type="molecule type" value="Genomic_DNA"/>
</dbReference>
<protein>
    <submittedName>
        <fullName evidence="1">Uncharacterized protein</fullName>
    </submittedName>
</protein>
<dbReference type="AlphaFoldDB" id="A0A2K0UQ35"/>
<evidence type="ECO:0000313" key="1">
    <source>
        <dbReference type="EMBL" id="PNP59868.1"/>
    </source>
</evidence>
<keyword evidence="2" id="KW-1185">Reference proteome</keyword>
<comment type="caution">
    <text evidence="1">The sequence shown here is derived from an EMBL/GenBank/DDBJ whole genome shotgun (WGS) entry which is preliminary data.</text>
</comment>
<gene>
    <name evidence="1" type="ORF">FNYG_14805</name>
</gene>
<accession>A0A2K0UQ35</accession>